<sequence>MCRRRHVAVWMAEGGRGRRVDRGRFLLPGCGTNGGKKRLLEEVHGAPLFTLTPGPGGGGHMPDSPGGQSGPALTLTSLPPPPVSS</sequence>
<name>A0ACB9W1J5_CHAAC</name>
<organism evidence="1 2">
    <name type="scientific">Chaenocephalus aceratus</name>
    <name type="common">Blackfin icefish</name>
    <name type="synonym">Chaenichthys aceratus</name>
    <dbReference type="NCBI Taxonomy" id="36190"/>
    <lineage>
        <taxon>Eukaryota</taxon>
        <taxon>Metazoa</taxon>
        <taxon>Chordata</taxon>
        <taxon>Craniata</taxon>
        <taxon>Vertebrata</taxon>
        <taxon>Euteleostomi</taxon>
        <taxon>Actinopterygii</taxon>
        <taxon>Neopterygii</taxon>
        <taxon>Teleostei</taxon>
        <taxon>Neoteleostei</taxon>
        <taxon>Acanthomorphata</taxon>
        <taxon>Eupercaria</taxon>
        <taxon>Perciformes</taxon>
        <taxon>Notothenioidei</taxon>
        <taxon>Channichthyidae</taxon>
        <taxon>Chaenocephalus</taxon>
    </lineage>
</organism>
<dbReference type="Proteomes" id="UP001057452">
    <property type="component" value="Chromosome 20"/>
</dbReference>
<reference evidence="1" key="1">
    <citation type="submission" date="2022-05" db="EMBL/GenBank/DDBJ databases">
        <title>Chromosome-level genome of Chaenocephalus aceratus.</title>
        <authorList>
            <person name="Park H."/>
        </authorList>
    </citation>
    <scope>NUCLEOTIDE SEQUENCE</scope>
    <source>
        <strain evidence="1">KU_202001</strain>
    </source>
</reference>
<evidence type="ECO:0000313" key="2">
    <source>
        <dbReference type="Proteomes" id="UP001057452"/>
    </source>
</evidence>
<comment type="caution">
    <text evidence="1">The sequence shown here is derived from an EMBL/GenBank/DDBJ whole genome shotgun (WGS) entry which is preliminary data.</text>
</comment>
<proteinExistence type="predicted"/>
<gene>
    <name evidence="1" type="ORF">KUCAC02_017340</name>
</gene>
<accession>A0ACB9W1J5</accession>
<protein>
    <submittedName>
        <fullName evidence="1">Uncharacterized protein</fullName>
    </submittedName>
</protein>
<keyword evidence="2" id="KW-1185">Reference proteome</keyword>
<dbReference type="EMBL" id="CM043804">
    <property type="protein sequence ID" value="KAI4806520.1"/>
    <property type="molecule type" value="Genomic_DNA"/>
</dbReference>
<evidence type="ECO:0000313" key="1">
    <source>
        <dbReference type="EMBL" id="KAI4806520.1"/>
    </source>
</evidence>